<keyword evidence="2" id="KW-1185">Reference proteome</keyword>
<dbReference type="Proteomes" id="UP000271098">
    <property type="component" value="Unassembled WGS sequence"/>
</dbReference>
<dbReference type="Gene3D" id="1.10.10.750">
    <property type="entry name" value="Ypt/Rab-GAP domain of gyp1p, domain 1"/>
    <property type="match status" value="1"/>
</dbReference>
<dbReference type="OrthoDB" id="294251at2759"/>
<dbReference type="WBParaSite" id="GPUH_0002079201-mRNA-1">
    <property type="protein sequence ID" value="GPUH_0002079201-mRNA-1"/>
    <property type="gene ID" value="GPUH_0002079201"/>
</dbReference>
<evidence type="ECO:0000313" key="2">
    <source>
        <dbReference type="Proteomes" id="UP000271098"/>
    </source>
</evidence>
<reference evidence="1 2" key="2">
    <citation type="submission" date="2018-11" db="EMBL/GenBank/DDBJ databases">
        <authorList>
            <consortium name="Pathogen Informatics"/>
        </authorList>
    </citation>
    <scope>NUCLEOTIDE SEQUENCE [LARGE SCALE GENOMIC DNA]</scope>
</reference>
<reference evidence="3" key="1">
    <citation type="submission" date="2016-06" db="UniProtKB">
        <authorList>
            <consortium name="WormBaseParasite"/>
        </authorList>
    </citation>
    <scope>IDENTIFICATION</scope>
</reference>
<dbReference type="EMBL" id="UYRT01091100">
    <property type="protein sequence ID" value="VDN36773.1"/>
    <property type="molecule type" value="Genomic_DNA"/>
</dbReference>
<organism evidence="3">
    <name type="scientific">Gongylonema pulchrum</name>
    <dbReference type="NCBI Taxonomy" id="637853"/>
    <lineage>
        <taxon>Eukaryota</taxon>
        <taxon>Metazoa</taxon>
        <taxon>Ecdysozoa</taxon>
        <taxon>Nematoda</taxon>
        <taxon>Chromadorea</taxon>
        <taxon>Rhabditida</taxon>
        <taxon>Spirurina</taxon>
        <taxon>Spiruromorpha</taxon>
        <taxon>Spiruroidea</taxon>
        <taxon>Gongylonematidae</taxon>
        <taxon>Gongylonema</taxon>
    </lineage>
</organism>
<sequence length="92" mass="11023">MDSLGFYLNDDRQRRQMQRSDMFEVAAELKSKSDEIVGQQELEQSPQYIDWLQKWDSFLVNSATRTLKPSAELKNLVRTGVPKTYRRRVWRR</sequence>
<evidence type="ECO:0000313" key="1">
    <source>
        <dbReference type="EMBL" id="VDN36773.1"/>
    </source>
</evidence>
<proteinExistence type="predicted"/>
<protein>
    <submittedName>
        <fullName evidence="3">BSD domain-containing protein</fullName>
    </submittedName>
</protein>
<dbReference type="AlphaFoldDB" id="A0A183EIH6"/>
<name>A0A183EIH6_9BILA</name>
<accession>A0A183EIH6</accession>
<gene>
    <name evidence="1" type="ORF">GPUH_LOCUS20767</name>
</gene>
<evidence type="ECO:0000313" key="3">
    <source>
        <dbReference type="WBParaSite" id="GPUH_0002079201-mRNA-1"/>
    </source>
</evidence>